<dbReference type="PANTHER" id="PTHR31465">
    <property type="entry name" value="PROTEIN RTA1-RELATED"/>
    <property type="match status" value="1"/>
</dbReference>
<reference evidence="6" key="1">
    <citation type="submission" date="2021-07" db="EMBL/GenBank/DDBJ databases">
        <authorList>
            <person name="Durling M."/>
        </authorList>
    </citation>
    <scope>NUCLEOTIDE SEQUENCE</scope>
</reference>
<keyword evidence="3 5" id="KW-1133">Transmembrane helix</keyword>
<dbReference type="EMBL" id="CAJVRL010000066">
    <property type="protein sequence ID" value="CAG8955793.1"/>
    <property type="molecule type" value="Genomic_DNA"/>
</dbReference>
<gene>
    <name evidence="6" type="ORF">HYFRA_00011662</name>
</gene>
<keyword evidence="4 5" id="KW-0472">Membrane</keyword>
<comment type="subcellular location">
    <subcellularLocation>
        <location evidence="1">Membrane</location>
        <topology evidence="1">Multi-pass membrane protein</topology>
    </subcellularLocation>
</comment>
<name>A0A9N9PUM6_9HELO</name>
<dbReference type="AlphaFoldDB" id="A0A9N9PUM6"/>
<dbReference type="Proteomes" id="UP000696280">
    <property type="component" value="Unassembled WGS sequence"/>
</dbReference>
<dbReference type="PANTHER" id="PTHR31465:SF35">
    <property type="entry name" value="RTA1 DOMAIN PROTEIN-RELATED"/>
    <property type="match status" value="1"/>
</dbReference>
<dbReference type="OrthoDB" id="3358017at2759"/>
<dbReference type="GO" id="GO:0016020">
    <property type="term" value="C:membrane"/>
    <property type="evidence" value="ECO:0007669"/>
    <property type="project" value="UniProtKB-SubCell"/>
</dbReference>
<proteinExistence type="predicted"/>
<evidence type="ECO:0000313" key="6">
    <source>
        <dbReference type="EMBL" id="CAG8955793.1"/>
    </source>
</evidence>
<sequence>MSDDSTPKFRLWKYEPSVAAAAIFMVLFIGTTFLHVYQMIRKRSLFFVPLVIGGLFEFLGYLGRILAHNDQTSLSFYIMQTLLLLVAPALFAASIYMILGRMIAHTKAESLAPIRRTWLTKIFVLGDVFSFLVQAGGGGLLARASSQETGKRIVVVGLFIQIVMFGVFMITSGILHRRLSSTPTNASLSTPWRKYMYSLYFASALILIRSIFRVAEFLGGPTGTLMTHEVYLYIFDGVLMFGTMVVFNVVHPGNLIGTKQLTDETELNNGSDSR</sequence>
<evidence type="ECO:0008006" key="8">
    <source>
        <dbReference type="Google" id="ProtNLM"/>
    </source>
</evidence>
<feature type="transmembrane region" description="Helical" evidence="5">
    <location>
        <begin position="119"/>
        <end position="141"/>
    </location>
</feature>
<feature type="transmembrane region" description="Helical" evidence="5">
    <location>
        <begin position="18"/>
        <end position="37"/>
    </location>
</feature>
<feature type="transmembrane region" description="Helical" evidence="5">
    <location>
        <begin position="153"/>
        <end position="175"/>
    </location>
</feature>
<evidence type="ECO:0000256" key="3">
    <source>
        <dbReference type="ARBA" id="ARBA00022989"/>
    </source>
</evidence>
<evidence type="ECO:0000256" key="5">
    <source>
        <dbReference type="SAM" id="Phobius"/>
    </source>
</evidence>
<protein>
    <recommendedName>
        <fullName evidence="8">RTA1 like protein</fullName>
    </recommendedName>
</protein>
<evidence type="ECO:0000256" key="1">
    <source>
        <dbReference type="ARBA" id="ARBA00004141"/>
    </source>
</evidence>
<feature type="transmembrane region" description="Helical" evidence="5">
    <location>
        <begin position="44"/>
        <end position="62"/>
    </location>
</feature>
<evidence type="ECO:0000256" key="2">
    <source>
        <dbReference type="ARBA" id="ARBA00022692"/>
    </source>
</evidence>
<evidence type="ECO:0000313" key="7">
    <source>
        <dbReference type="Proteomes" id="UP000696280"/>
    </source>
</evidence>
<comment type="caution">
    <text evidence="6">The sequence shown here is derived from an EMBL/GenBank/DDBJ whole genome shotgun (WGS) entry which is preliminary data.</text>
</comment>
<keyword evidence="7" id="KW-1185">Reference proteome</keyword>
<feature type="transmembrane region" description="Helical" evidence="5">
    <location>
        <begin position="195"/>
        <end position="212"/>
    </location>
</feature>
<feature type="transmembrane region" description="Helical" evidence="5">
    <location>
        <begin position="232"/>
        <end position="250"/>
    </location>
</feature>
<accession>A0A9N9PUM6</accession>
<dbReference type="Pfam" id="PF04479">
    <property type="entry name" value="RTA1"/>
    <property type="match status" value="1"/>
</dbReference>
<keyword evidence="2 5" id="KW-0812">Transmembrane</keyword>
<evidence type="ECO:0000256" key="4">
    <source>
        <dbReference type="ARBA" id="ARBA00023136"/>
    </source>
</evidence>
<organism evidence="6 7">
    <name type="scientific">Hymenoscyphus fraxineus</name>
    <dbReference type="NCBI Taxonomy" id="746836"/>
    <lineage>
        <taxon>Eukaryota</taxon>
        <taxon>Fungi</taxon>
        <taxon>Dikarya</taxon>
        <taxon>Ascomycota</taxon>
        <taxon>Pezizomycotina</taxon>
        <taxon>Leotiomycetes</taxon>
        <taxon>Helotiales</taxon>
        <taxon>Helotiaceae</taxon>
        <taxon>Hymenoscyphus</taxon>
    </lineage>
</organism>
<dbReference type="InterPro" id="IPR007568">
    <property type="entry name" value="RTA1"/>
</dbReference>
<feature type="transmembrane region" description="Helical" evidence="5">
    <location>
        <begin position="74"/>
        <end position="99"/>
    </location>
</feature>